<feature type="signal peptide" evidence="2">
    <location>
        <begin position="1"/>
        <end position="19"/>
    </location>
</feature>
<dbReference type="Proteomes" id="UP000007266">
    <property type="component" value="Linkage group 8"/>
</dbReference>
<evidence type="ECO:0000256" key="2">
    <source>
        <dbReference type="SAM" id="SignalP"/>
    </source>
</evidence>
<evidence type="ECO:0000313" key="4">
    <source>
        <dbReference type="Proteomes" id="UP000007266"/>
    </source>
</evidence>
<feature type="region of interest" description="Disordered" evidence="1">
    <location>
        <begin position="22"/>
        <end position="42"/>
    </location>
</feature>
<sequence>MWLAFSQVSSLVWSQSAWCQRLTESPSEGSTSGQSLSGLDGRDVDVEDMLTTLMGRSGLRGGLADGQATVTTWPSGSGDQQLSDSQHPITTVTRPISSASIMYTSALPRQTDK</sequence>
<organism evidence="3 4">
    <name type="scientific">Tribolium castaneum</name>
    <name type="common">Red flour beetle</name>
    <dbReference type="NCBI Taxonomy" id="7070"/>
    <lineage>
        <taxon>Eukaryota</taxon>
        <taxon>Metazoa</taxon>
        <taxon>Ecdysozoa</taxon>
        <taxon>Arthropoda</taxon>
        <taxon>Hexapoda</taxon>
        <taxon>Insecta</taxon>
        <taxon>Pterygota</taxon>
        <taxon>Neoptera</taxon>
        <taxon>Endopterygota</taxon>
        <taxon>Coleoptera</taxon>
        <taxon>Polyphaga</taxon>
        <taxon>Cucujiformia</taxon>
        <taxon>Tenebrionidae</taxon>
        <taxon>Tenebrionidae incertae sedis</taxon>
        <taxon>Tribolium</taxon>
    </lineage>
</organism>
<feature type="compositionally biased region" description="Polar residues" evidence="1">
    <location>
        <begin position="22"/>
        <end position="37"/>
    </location>
</feature>
<dbReference type="InParanoid" id="D6WWE8"/>
<reference evidence="3 4" key="1">
    <citation type="journal article" date="2008" name="Nature">
        <title>The genome of the model beetle and pest Tribolium castaneum.</title>
        <authorList>
            <consortium name="Tribolium Genome Sequencing Consortium"/>
            <person name="Richards S."/>
            <person name="Gibbs R.A."/>
            <person name="Weinstock G.M."/>
            <person name="Brown S.J."/>
            <person name="Denell R."/>
            <person name="Beeman R.W."/>
            <person name="Gibbs R."/>
            <person name="Beeman R.W."/>
            <person name="Brown S.J."/>
            <person name="Bucher G."/>
            <person name="Friedrich M."/>
            <person name="Grimmelikhuijzen C.J."/>
            <person name="Klingler M."/>
            <person name="Lorenzen M."/>
            <person name="Richards S."/>
            <person name="Roth S."/>
            <person name="Schroder R."/>
            <person name="Tautz D."/>
            <person name="Zdobnov E.M."/>
            <person name="Muzny D."/>
            <person name="Gibbs R.A."/>
            <person name="Weinstock G.M."/>
            <person name="Attaway T."/>
            <person name="Bell S."/>
            <person name="Buhay C.J."/>
            <person name="Chandrabose M.N."/>
            <person name="Chavez D."/>
            <person name="Clerk-Blankenburg K.P."/>
            <person name="Cree A."/>
            <person name="Dao M."/>
            <person name="Davis C."/>
            <person name="Chacko J."/>
            <person name="Dinh H."/>
            <person name="Dugan-Rocha S."/>
            <person name="Fowler G."/>
            <person name="Garner T.T."/>
            <person name="Garnes J."/>
            <person name="Gnirke A."/>
            <person name="Hawes A."/>
            <person name="Hernandez J."/>
            <person name="Hines S."/>
            <person name="Holder M."/>
            <person name="Hume J."/>
            <person name="Jhangiani S.N."/>
            <person name="Joshi V."/>
            <person name="Khan Z.M."/>
            <person name="Jackson L."/>
            <person name="Kovar C."/>
            <person name="Kowis A."/>
            <person name="Lee S."/>
            <person name="Lewis L.R."/>
            <person name="Margolis J."/>
            <person name="Morgan M."/>
            <person name="Nazareth L.V."/>
            <person name="Nguyen N."/>
            <person name="Okwuonu G."/>
            <person name="Parker D."/>
            <person name="Richards S."/>
            <person name="Ruiz S.J."/>
            <person name="Santibanez J."/>
            <person name="Savard J."/>
            <person name="Scherer S.E."/>
            <person name="Schneider B."/>
            <person name="Sodergren E."/>
            <person name="Tautz D."/>
            <person name="Vattahil S."/>
            <person name="Villasana D."/>
            <person name="White C.S."/>
            <person name="Wright R."/>
            <person name="Park Y."/>
            <person name="Beeman R.W."/>
            <person name="Lord J."/>
            <person name="Oppert B."/>
            <person name="Lorenzen M."/>
            <person name="Brown S."/>
            <person name="Wang L."/>
            <person name="Savard J."/>
            <person name="Tautz D."/>
            <person name="Richards S."/>
            <person name="Weinstock G."/>
            <person name="Gibbs R.A."/>
            <person name="Liu Y."/>
            <person name="Worley K."/>
            <person name="Weinstock G."/>
            <person name="Elsik C.G."/>
            <person name="Reese J.T."/>
            <person name="Elhaik E."/>
            <person name="Landan G."/>
            <person name="Graur D."/>
            <person name="Arensburger P."/>
            <person name="Atkinson P."/>
            <person name="Beeman R.W."/>
            <person name="Beidler J."/>
            <person name="Brown S.J."/>
            <person name="Demuth J.P."/>
            <person name="Drury D.W."/>
            <person name="Du Y.Z."/>
            <person name="Fujiwara H."/>
            <person name="Lorenzen M."/>
            <person name="Maselli V."/>
            <person name="Osanai M."/>
            <person name="Park Y."/>
            <person name="Robertson H.M."/>
            <person name="Tu Z."/>
            <person name="Wang J.J."/>
            <person name="Wang S."/>
            <person name="Richards S."/>
            <person name="Song H."/>
            <person name="Zhang L."/>
            <person name="Sodergren E."/>
            <person name="Werner D."/>
            <person name="Stanke M."/>
            <person name="Morgenstern B."/>
            <person name="Solovyev V."/>
            <person name="Kosarev P."/>
            <person name="Brown G."/>
            <person name="Chen H.C."/>
            <person name="Ermolaeva O."/>
            <person name="Hlavina W."/>
            <person name="Kapustin Y."/>
            <person name="Kiryutin B."/>
            <person name="Kitts P."/>
            <person name="Maglott D."/>
            <person name="Pruitt K."/>
            <person name="Sapojnikov V."/>
            <person name="Souvorov A."/>
            <person name="Mackey A.J."/>
            <person name="Waterhouse R.M."/>
            <person name="Wyder S."/>
            <person name="Zdobnov E.M."/>
            <person name="Zdobnov E.M."/>
            <person name="Wyder S."/>
            <person name="Kriventseva E.V."/>
            <person name="Kadowaki T."/>
            <person name="Bork P."/>
            <person name="Aranda M."/>
            <person name="Bao R."/>
            <person name="Beermann A."/>
            <person name="Berns N."/>
            <person name="Bolognesi R."/>
            <person name="Bonneton F."/>
            <person name="Bopp D."/>
            <person name="Brown S.J."/>
            <person name="Bucher G."/>
            <person name="Butts T."/>
            <person name="Chaumot A."/>
            <person name="Denell R.E."/>
            <person name="Ferrier D.E."/>
            <person name="Friedrich M."/>
            <person name="Gordon C.M."/>
            <person name="Jindra M."/>
            <person name="Klingler M."/>
            <person name="Lan Q."/>
            <person name="Lattorff H.M."/>
            <person name="Laudet V."/>
            <person name="von Levetsow C."/>
            <person name="Liu Z."/>
            <person name="Lutz R."/>
            <person name="Lynch J.A."/>
            <person name="da Fonseca R.N."/>
            <person name="Posnien N."/>
            <person name="Reuter R."/>
            <person name="Roth S."/>
            <person name="Savard J."/>
            <person name="Schinko J.B."/>
            <person name="Schmitt C."/>
            <person name="Schoppmeier M."/>
            <person name="Schroder R."/>
            <person name="Shippy T.D."/>
            <person name="Simonnet F."/>
            <person name="Marques-Souza H."/>
            <person name="Tautz D."/>
            <person name="Tomoyasu Y."/>
            <person name="Trauner J."/>
            <person name="Van der Zee M."/>
            <person name="Vervoort M."/>
            <person name="Wittkopp N."/>
            <person name="Wimmer E.A."/>
            <person name="Yang X."/>
            <person name="Jones A.K."/>
            <person name="Sattelle D.B."/>
            <person name="Ebert P.R."/>
            <person name="Nelson D."/>
            <person name="Scott J.G."/>
            <person name="Beeman R.W."/>
            <person name="Muthukrishnan S."/>
            <person name="Kramer K.J."/>
            <person name="Arakane Y."/>
            <person name="Beeman R.W."/>
            <person name="Zhu Q."/>
            <person name="Hogenkamp D."/>
            <person name="Dixit R."/>
            <person name="Oppert B."/>
            <person name="Jiang H."/>
            <person name="Zou Z."/>
            <person name="Marshall J."/>
            <person name="Elpidina E."/>
            <person name="Vinokurov K."/>
            <person name="Oppert C."/>
            <person name="Zou Z."/>
            <person name="Evans J."/>
            <person name="Lu Z."/>
            <person name="Zhao P."/>
            <person name="Sumathipala N."/>
            <person name="Altincicek B."/>
            <person name="Vilcinskas A."/>
            <person name="Williams M."/>
            <person name="Hultmark D."/>
            <person name="Hetru C."/>
            <person name="Jiang H."/>
            <person name="Grimmelikhuijzen C.J."/>
            <person name="Hauser F."/>
            <person name="Cazzamali G."/>
            <person name="Williamson M."/>
            <person name="Park Y."/>
            <person name="Li B."/>
            <person name="Tanaka Y."/>
            <person name="Predel R."/>
            <person name="Neupert S."/>
            <person name="Schachtner J."/>
            <person name="Verleyen P."/>
            <person name="Raible F."/>
            <person name="Bork P."/>
            <person name="Friedrich M."/>
            <person name="Walden K.K."/>
            <person name="Robertson H.M."/>
            <person name="Angeli S."/>
            <person name="Foret S."/>
            <person name="Bucher G."/>
            <person name="Schuetz S."/>
            <person name="Maleszka R."/>
            <person name="Wimmer E.A."/>
            <person name="Beeman R.W."/>
            <person name="Lorenzen M."/>
            <person name="Tomoyasu Y."/>
            <person name="Miller S.C."/>
            <person name="Grossmann D."/>
            <person name="Bucher G."/>
        </authorList>
    </citation>
    <scope>NUCLEOTIDE SEQUENCE [LARGE SCALE GENOMIC DNA]</scope>
    <source>
        <strain evidence="3 4">Georgia GA2</strain>
    </source>
</reference>
<keyword evidence="2" id="KW-0732">Signal</keyword>
<dbReference type="AlphaFoldDB" id="D6WWE8"/>
<name>D6WWE8_TRICA</name>
<evidence type="ECO:0000313" key="3">
    <source>
        <dbReference type="EMBL" id="EFA08705.1"/>
    </source>
</evidence>
<feature type="chain" id="PRO_5003090016" evidence="2">
    <location>
        <begin position="20"/>
        <end position="113"/>
    </location>
</feature>
<feature type="region of interest" description="Disordered" evidence="1">
    <location>
        <begin position="65"/>
        <end position="90"/>
    </location>
</feature>
<keyword evidence="4" id="KW-1185">Reference proteome</keyword>
<proteinExistence type="predicted"/>
<evidence type="ECO:0000256" key="1">
    <source>
        <dbReference type="SAM" id="MobiDB-lite"/>
    </source>
</evidence>
<protein>
    <submittedName>
        <fullName evidence="3">Uncharacterized protein</fullName>
    </submittedName>
</protein>
<accession>D6WWE8</accession>
<feature type="compositionally biased region" description="Low complexity" evidence="1">
    <location>
        <begin position="75"/>
        <end position="86"/>
    </location>
</feature>
<gene>
    <name evidence="3" type="primary">GLEAN_06376</name>
    <name evidence="3" type="ORF">TcasGA2_TC006376</name>
</gene>
<dbReference type="HOGENOM" id="CLU_2136670_0_0_1"/>
<dbReference type="EMBL" id="KQ971361">
    <property type="protein sequence ID" value="EFA08705.1"/>
    <property type="molecule type" value="Genomic_DNA"/>
</dbReference>
<reference evidence="3 4" key="2">
    <citation type="journal article" date="2010" name="Nucleic Acids Res.">
        <title>BeetleBase in 2010: revisions to provide comprehensive genomic information for Tribolium castaneum.</title>
        <authorList>
            <person name="Kim H.S."/>
            <person name="Murphy T."/>
            <person name="Xia J."/>
            <person name="Caragea D."/>
            <person name="Park Y."/>
            <person name="Beeman R.W."/>
            <person name="Lorenzen M.D."/>
            <person name="Butcher S."/>
            <person name="Manak J.R."/>
            <person name="Brown S.J."/>
        </authorList>
    </citation>
    <scope>GENOME REANNOTATION</scope>
    <source>
        <strain evidence="3 4">Georgia GA2</strain>
    </source>
</reference>